<evidence type="ECO:0000256" key="1">
    <source>
        <dbReference type="SAM" id="MobiDB-lite"/>
    </source>
</evidence>
<feature type="compositionally biased region" description="Basic residues" evidence="1">
    <location>
        <begin position="19"/>
        <end position="30"/>
    </location>
</feature>
<keyword evidence="2" id="KW-0371">Homeobox</keyword>
<keyword evidence="3" id="KW-1185">Reference proteome</keyword>
<keyword evidence="2" id="KW-0238">DNA-binding</keyword>
<feature type="compositionally biased region" description="Basic and acidic residues" evidence="1">
    <location>
        <begin position="8"/>
        <end position="18"/>
    </location>
</feature>
<comment type="caution">
    <text evidence="2">The sequence shown here is derived from an EMBL/GenBank/DDBJ whole genome shotgun (WGS) entry which is preliminary data.</text>
</comment>
<gene>
    <name evidence="2" type="primary">TOS8_5</name>
    <name evidence="2" type="ORF">VKT23_020139</name>
</gene>
<evidence type="ECO:0000313" key="3">
    <source>
        <dbReference type="Proteomes" id="UP001498398"/>
    </source>
</evidence>
<feature type="region of interest" description="Disordered" evidence="1">
    <location>
        <begin position="1"/>
        <end position="75"/>
    </location>
</feature>
<organism evidence="2 3">
    <name type="scientific">Marasmiellus scandens</name>
    <dbReference type="NCBI Taxonomy" id="2682957"/>
    <lineage>
        <taxon>Eukaryota</taxon>
        <taxon>Fungi</taxon>
        <taxon>Dikarya</taxon>
        <taxon>Basidiomycota</taxon>
        <taxon>Agaricomycotina</taxon>
        <taxon>Agaricomycetes</taxon>
        <taxon>Agaricomycetidae</taxon>
        <taxon>Agaricales</taxon>
        <taxon>Marasmiineae</taxon>
        <taxon>Omphalotaceae</taxon>
        <taxon>Marasmiellus</taxon>
    </lineage>
</organism>
<feature type="compositionally biased region" description="Polar residues" evidence="1">
    <location>
        <begin position="46"/>
        <end position="55"/>
    </location>
</feature>
<protein>
    <submittedName>
        <fullName evidence="2">Homeobox protein tos8</fullName>
    </submittedName>
</protein>
<dbReference type="Proteomes" id="UP001498398">
    <property type="component" value="Unassembled WGS sequence"/>
</dbReference>
<evidence type="ECO:0000313" key="2">
    <source>
        <dbReference type="EMBL" id="KAK7434531.1"/>
    </source>
</evidence>
<dbReference type="Gene3D" id="1.10.10.60">
    <property type="entry name" value="Homeodomain-like"/>
    <property type="match status" value="1"/>
</dbReference>
<name>A0ABR1ILJ2_9AGAR</name>
<accession>A0ABR1ILJ2</accession>
<dbReference type="EMBL" id="JBANRG010000122">
    <property type="protein sequence ID" value="KAK7434531.1"/>
    <property type="molecule type" value="Genomic_DNA"/>
</dbReference>
<proteinExistence type="predicted"/>
<reference evidence="2 3" key="1">
    <citation type="submission" date="2024-01" db="EMBL/GenBank/DDBJ databases">
        <title>A draft genome for the cacao thread blight pathogen Marasmiellus scandens.</title>
        <authorList>
            <person name="Baruah I.K."/>
            <person name="Leung J."/>
            <person name="Bukari Y."/>
            <person name="Amoako-Attah I."/>
            <person name="Meinhardt L.W."/>
            <person name="Bailey B.A."/>
            <person name="Cohen S.P."/>
        </authorList>
    </citation>
    <scope>NUCLEOTIDE SEQUENCE [LARGE SCALE GENOMIC DNA]</scope>
    <source>
        <strain evidence="2 3">GH-19</strain>
    </source>
</reference>
<dbReference type="GO" id="GO:0003677">
    <property type="term" value="F:DNA binding"/>
    <property type="evidence" value="ECO:0007669"/>
    <property type="project" value="UniProtKB-KW"/>
</dbReference>
<sequence>MRCRKRSLKCEYPTESRRGMRKKKTQKTLKHLSAEAPDNQSERSSDTMGSSTSVPWQIPGSSHLPGTANSVGFDSPIARELPKNIDYLEAWLLNHSGHLTEEEIQKFCYDTGLSTSQVSDWMMNASYFVPGPYQYADDNQFALSLSG</sequence>